<evidence type="ECO:0000313" key="1">
    <source>
        <dbReference type="EMBL" id="OGE57501.1"/>
    </source>
</evidence>
<evidence type="ECO:0000313" key="2">
    <source>
        <dbReference type="Proteomes" id="UP000177622"/>
    </source>
</evidence>
<comment type="caution">
    <text evidence="1">The sequence shown here is derived from an EMBL/GenBank/DDBJ whole genome shotgun (WGS) entry which is preliminary data.</text>
</comment>
<sequence length="15" mass="1681">MSDMLAQQLITSQQS</sequence>
<organism evidence="1 2">
    <name type="scientific">Penicillium arizonense</name>
    <dbReference type="NCBI Taxonomy" id="1835702"/>
    <lineage>
        <taxon>Eukaryota</taxon>
        <taxon>Fungi</taxon>
        <taxon>Dikarya</taxon>
        <taxon>Ascomycota</taxon>
        <taxon>Pezizomycotina</taxon>
        <taxon>Eurotiomycetes</taxon>
        <taxon>Eurotiomycetidae</taxon>
        <taxon>Eurotiales</taxon>
        <taxon>Aspergillaceae</taxon>
        <taxon>Penicillium</taxon>
    </lineage>
</organism>
<name>A0A1F5LX36_PENAI</name>
<dbReference type="Proteomes" id="UP000177622">
    <property type="component" value="Unassembled WGS sequence"/>
</dbReference>
<keyword evidence="2" id="KW-1185">Reference proteome</keyword>
<reference evidence="1 2" key="1">
    <citation type="journal article" date="2016" name="Sci. Rep.">
        <title>Penicillium arizonense, a new, genome sequenced fungal species, reveals a high chemical diversity in secreted metabolites.</title>
        <authorList>
            <person name="Grijseels S."/>
            <person name="Nielsen J.C."/>
            <person name="Randelovic M."/>
            <person name="Nielsen J."/>
            <person name="Nielsen K.F."/>
            <person name="Workman M."/>
            <person name="Frisvad J.C."/>
        </authorList>
    </citation>
    <scope>NUCLEOTIDE SEQUENCE [LARGE SCALE GENOMIC DNA]</scope>
    <source>
        <strain evidence="1 2">CBS 141311</strain>
    </source>
</reference>
<accession>A0A1F5LX36</accession>
<gene>
    <name evidence="1" type="ORF">PENARI_c002G00384</name>
</gene>
<proteinExistence type="predicted"/>
<dbReference type="EMBL" id="LXJU01000002">
    <property type="protein sequence ID" value="OGE57501.1"/>
    <property type="molecule type" value="Genomic_DNA"/>
</dbReference>
<protein>
    <submittedName>
        <fullName evidence="1">Uncharacterized protein</fullName>
    </submittedName>
</protein>